<dbReference type="eggNOG" id="ENOG5031ZW8">
    <property type="taxonomic scope" value="Bacteria"/>
</dbReference>
<name>D1A7H1_THECD</name>
<dbReference type="EMBL" id="CP001738">
    <property type="protein sequence ID" value="ACY96560.1"/>
    <property type="molecule type" value="Genomic_DNA"/>
</dbReference>
<proteinExistence type="predicted"/>
<evidence type="ECO:0008006" key="3">
    <source>
        <dbReference type="Google" id="ProtNLM"/>
    </source>
</evidence>
<protein>
    <recommendedName>
        <fullName evidence="3">C2H2-type domain-containing protein</fullName>
    </recommendedName>
</protein>
<gene>
    <name evidence="1" type="ordered locus">Tcur_0974</name>
</gene>
<dbReference type="AlphaFoldDB" id="D1A7H1"/>
<sequence length="104" mass="12017">MHKMAHETWTTHESWVYQCTRCLETWTEEYDARHVADGHGGEAVAYRHDGQPCISPWCDHMCPRCHGYSVKAFAAPWSRTASAHARRDIADQLLVSRLRRMGAY</sequence>
<keyword evidence="2" id="KW-1185">Reference proteome</keyword>
<accession>D1A7H1</accession>
<reference evidence="1 2" key="1">
    <citation type="journal article" date="2011" name="Stand. Genomic Sci.">
        <title>Complete genome sequence of Thermomonospora curvata type strain (B9).</title>
        <authorList>
            <person name="Chertkov O."/>
            <person name="Sikorski J."/>
            <person name="Nolan M."/>
            <person name="Lapidus A."/>
            <person name="Lucas S."/>
            <person name="Del Rio T.G."/>
            <person name="Tice H."/>
            <person name="Cheng J.F."/>
            <person name="Goodwin L."/>
            <person name="Pitluck S."/>
            <person name="Liolios K."/>
            <person name="Ivanova N."/>
            <person name="Mavromatis K."/>
            <person name="Mikhailova N."/>
            <person name="Ovchinnikova G."/>
            <person name="Pati A."/>
            <person name="Chen A."/>
            <person name="Palaniappan K."/>
            <person name="Djao O.D."/>
            <person name="Land M."/>
            <person name="Hauser L."/>
            <person name="Chang Y.J."/>
            <person name="Jeffries C.D."/>
            <person name="Brettin T."/>
            <person name="Han C."/>
            <person name="Detter J.C."/>
            <person name="Rohde M."/>
            <person name="Goker M."/>
            <person name="Woyke T."/>
            <person name="Bristow J."/>
            <person name="Eisen J.A."/>
            <person name="Markowitz V."/>
            <person name="Hugenholtz P."/>
            <person name="Klenk H.P."/>
            <person name="Kyrpides N.C."/>
        </authorList>
    </citation>
    <scope>NUCLEOTIDE SEQUENCE [LARGE SCALE GENOMIC DNA]</scope>
    <source>
        <strain evidence="2">ATCC 19995 / DSM 43183 / JCM 3096 / KCTC 9072 / NBRC 15933 / NCIMB 10081 / Henssen B9</strain>
    </source>
</reference>
<dbReference type="OrthoDB" id="3872345at2"/>
<dbReference type="HOGENOM" id="CLU_2248820_0_0_11"/>
<dbReference type="Proteomes" id="UP000001918">
    <property type="component" value="Chromosome"/>
</dbReference>
<evidence type="ECO:0000313" key="2">
    <source>
        <dbReference type="Proteomes" id="UP000001918"/>
    </source>
</evidence>
<dbReference type="KEGG" id="tcu:Tcur_0974"/>
<organism evidence="1 2">
    <name type="scientific">Thermomonospora curvata (strain ATCC 19995 / DSM 43183 / JCM 3096 / KCTC 9072 / NBRC 15933 / NCIMB 10081 / Henssen B9)</name>
    <dbReference type="NCBI Taxonomy" id="471852"/>
    <lineage>
        <taxon>Bacteria</taxon>
        <taxon>Bacillati</taxon>
        <taxon>Actinomycetota</taxon>
        <taxon>Actinomycetes</taxon>
        <taxon>Streptosporangiales</taxon>
        <taxon>Thermomonosporaceae</taxon>
        <taxon>Thermomonospora</taxon>
    </lineage>
</organism>
<evidence type="ECO:0000313" key="1">
    <source>
        <dbReference type="EMBL" id="ACY96560.1"/>
    </source>
</evidence>
<dbReference type="RefSeq" id="WP_012851344.1">
    <property type="nucleotide sequence ID" value="NC_013510.1"/>
</dbReference>